<dbReference type="Proteomes" id="UP000036681">
    <property type="component" value="Unplaced"/>
</dbReference>
<evidence type="ECO:0000256" key="1">
    <source>
        <dbReference type="SAM" id="SignalP"/>
    </source>
</evidence>
<protein>
    <submittedName>
        <fullName evidence="3">PiggyBac transposable element-derived protein domain-containing protein</fullName>
    </submittedName>
</protein>
<sequence>MRRYHGNAVLALWCHGNVVLIAVMNPVHGHPGNMKPHRVQRPICTRIRRDAQKILSYLNHRFEQEPMVFYSEDLNAFQECHSLTVATRKHFIGSLRKA</sequence>
<feature type="chain" id="PRO_5039912767" evidence="1">
    <location>
        <begin position="30"/>
        <end position="98"/>
    </location>
</feature>
<dbReference type="AlphaFoldDB" id="A0A9J2P6V4"/>
<proteinExistence type="predicted"/>
<evidence type="ECO:0000313" key="3">
    <source>
        <dbReference type="WBParaSite" id="ALUE_0000527901-mRNA-1"/>
    </source>
</evidence>
<name>A0A9J2P6V4_ASCLU</name>
<organism evidence="2 3">
    <name type="scientific">Ascaris lumbricoides</name>
    <name type="common">Giant roundworm</name>
    <dbReference type="NCBI Taxonomy" id="6252"/>
    <lineage>
        <taxon>Eukaryota</taxon>
        <taxon>Metazoa</taxon>
        <taxon>Ecdysozoa</taxon>
        <taxon>Nematoda</taxon>
        <taxon>Chromadorea</taxon>
        <taxon>Rhabditida</taxon>
        <taxon>Spirurina</taxon>
        <taxon>Ascaridomorpha</taxon>
        <taxon>Ascaridoidea</taxon>
        <taxon>Ascarididae</taxon>
        <taxon>Ascaris</taxon>
    </lineage>
</organism>
<evidence type="ECO:0000313" key="2">
    <source>
        <dbReference type="Proteomes" id="UP000036681"/>
    </source>
</evidence>
<keyword evidence="1" id="KW-0732">Signal</keyword>
<feature type="signal peptide" evidence="1">
    <location>
        <begin position="1"/>
        <end position="29"/>
    </location>
</feature>
<accession>A0A9J2P6V4</accession>
<keyword evidence="2" id="KW-1185">Reference proteome</keyword>
<reference evidence="3" key="1">
    <citation type="submission" date="2023-03" db="UniProtKB">
        <authorList>
            <consortium name="WormBaseParasite"/>
        </authorList>
    </citation>
    <scope>IDENTIFICATION</scope>
</reference>
<dbReference type="WBParaSite" id="ALUE_0000527901-mRNA-1">
    <property type="protein sequence ID" value="ALUE_0000527901-mRNA-1"/>
    <property type="gene ID" value="ALUE_0000527901"/>
</dbReference>